<feature type="non-terminal residue" evidence="1">
    <location>
        <position position="195"/>
    </location>
</feature>
<evidence type="ECO:0000313" key="1">
    <source>
        <dbReference type="EMBL" id="CAD1481070.1"/>
    </source>
</evidence>
<gene>
    <name evidence="1" type="ORF">MHI_LOCUS979352</name>
</gene>
<reference evidence="1" key="1">
    <citation type="submission" date="2020-07" db="EMBL/GenBank/DDBJ databases">
        <authorList>
            <person name="Nazaruddin N."/>
        </authorList>
    </citation>
    <scope>NUCLEOTIDE SEQUENCE</scope>
</reference>
<dbReference type="Proteomes" id="UP000752696">
    <property type="component" value="Unassembled WGS sequence"/>
</dbReference>
<evidence type="ECO:0000313" key="2">
    <source>
        <dbReference type="Proteomes" id="UP000752696"/>
    </source>
</evidence>
<comment type="caution">
    <text evidence="1">The sequence shown here is derived from an EMBL/GenBank/DDBJ whole genome shotgun (WGS) entry which is preliminary data.</text>
</comment>
<feature type="non-terminal residue" evidence="1">
    <location>
        <position position="1"/>
    </location>
</feature>
<organism evidence="1 2">
    <name type="scientific">Heterotrigona itama</name>
    <dbReference type="NCBI Taxonomy" id="395501"/>
    <lineage>
        <taxon>Eukaryota</taxon>
        <taxon>Metazoa</taxon>
        <taxon>Ecdysozoa</taxon>
        <taxon>Arthropoda</taxon>
        <taxon>Hexapoda</taxon>
        <taxon>Insecta</taxon>
        <taxon>Pterygota</taxon>
        <taxon>Neoptera</taxon>
        <taxon>Endopterygota</taxon>
        <taxon>Hymenoptera</taxon>
        <taxon>Apocrita</taxon>
        <taxon>Aculeata</taxon>
        <taxon>Apoidea</taxon>
        <taxon>Anthophila</taxon>
        <taxon>Apidae</taxon>
        <taxon>Heterotrigona</taxon>
    </lineage>
</organism>
<protein>
    <submittedName>
        <fullName evidence="1">Uncharacterized protein</fullName>
    </submittedName>
</protein>
<dbReference type="AlphaFoldDB" id="A0A6V7HNP7"/>
<sequence>TEAPWLLKKDLPSKETDLIDLTVADKPRDPRLDIIDEKLISTRLEVGQYDDLEKKPEFDAAFDADLEKLARDVDYYRHPKETDGRLEDSLNKVVDIPKEDLSKIIKVKKEFATQWTVEKSRIRKLEERQRVVDHYLLTKGSGYFEDVCTCSLSCVIYALKNDPFIRSILASAALFALGLKLCTELDAWYLPTRFS</sequence>
<keyword evidence="2" id="KW-1185">Reference proteome</keyword>
<dbReference type="EMBL" id="CAJDYZ010013401">
    <property type="protein sequence ID" value="CAD1481070.1"/>
    <property type="molecule type" value="Genomic_DNA"/>
</dbReference>
<dbReference type="OrthoDB" id="7685821at2759"/>
<name>A0A6V7HNP7_9HYME</name>
<accession>A0A6V7HNP7</accession>
<proteinExistence type="predicted"/>